<evidence type="ECO:0000256" key="7">
    <source>
        <dbReference type="ARBA" id="ARBA00023136"/>
    </source>
</evidence>
<dbReference type="EC" id="2.4.-.-" evidence="10"/>
<evidence type="ECO:0000256" key="5">
    <source>
        <dbReference type="ARBA" id="ARBA00022692"/>
    </source>
</evidence>
<feature type="transmembrane region" description="Helical" evidence="8">
    <location>
        <begin position="137"/>
        <end position="156"/>
    </location>
</feature>
<gene>
    <name evidence="10" type="ORF">ACFPIB_16060</name>
</gene>
<keyword evidence="7 8" id="KW-0472">Membrane</keyword>
<evidence type="ECO:0000256" key="2">
    <source>
        <dbReference type="ARBA" id="ARBA00022475"/>
    </source>
</evidence>
<name>A0ABW0EFZ7_9BACT</name>
<feature type="transmembrane region" description="Helical" evidence="8">
    <location>
        <begin position="400"/>
        <end position="423"/>
    </location>
</feature>
<feature type="transmembrane region" description="Helical" evidence="8">
    <location>
        <begin position="16"/>
        <end position="36"/>
    </location>
</feature>
<proteinExistence type="predicted"/>
<dbReference type="PANTHER" id="PTHR33908:SF11">
    <property type="entry name" value="MEMBRANE PROTEIN"/>
    <property type="match status" value="1"/>
</dbReference>
<dbReference type="Pfam" id="PF13231">
    <property type="entry name" value="PMT_2"/>
    <property type="match status" value="1"/>
</dbReference>
<dbReference type="InterPro" id="IPR038731">
    <property type="entry name" value="RgtA/B/C-like"/>
</dbReference>
<accession>A0ABW0EFZ7</accession>
<keyword evidence="6 8" id="KW-1133">Transmembrane helix</keyword>
<feature type="transmembrane region" description="Helical" evidence="8">
    <location>
        <begin position="369"/>
        <end position="388"/>
    </location>
</feature>
<keyword evidence="5 8" id="KW-0812">Transmembrane</keyword>
<evidence type="ECO:0000256" key="3">
    <source>
        <dbReference type="ARBA" id="ARBA00022676"/>
    </source>
</evidence>
<keyword evidence="11" id="KW-1185">Reference proteome</keyword>
<feature type="transmembrane region" description="Helical" evidence="8">
    <location>
        <begin position="300"/>
        <end position="322"/>
    </location>
</feature>
<feature type="transmembrane region" description="Helical" evidence="8">
    <location>
        <begin position="111"/>
        <end position="131"/>
    </location>
</feature>
<comment type="subcellular location">
    <subcellularLocation>
        <location evidence="1">Cell membrane</location>
        <topology evidence="1">Multi-pass membrane protein</topology>
    </subcellularLocation>
</comment>
<evidence type="ECO:0000313" key="10">
    <source>
        <dbReference type="EMBL" id="MFC5272131.1"/>
    </source>
</evidence>
<evidence type="ECO:0000313" key="11">
    <source>
        <dbReference type="Proteomes" id="UP001596161"/>
    </source>
</evidence>
<evidence type="ECO:0000256" key="6">
    <source>
        <dbReference type="ARBA" id="ARBA00022989"/>
    </source>
</evidence>
<dbReference type="GO" id="GO:0016757">
    <property type="term" value="F:glycosyltransferase activity"/>
    <property type="evidence" value="ECO:0007669"/>
    <property type="project" value="UniProtKB-KW"/>
</dbReference>
<organism evidence="10 11">
    <name type="scientific">Adhaeribacter terreus</name>
    <dbReference type="NCBI Taxonomy" id="529703"/>
    <lineage>
        <taxon>Bacteria</taxon>
        <taxon>Pseudomonadati</taxon>
        <taxon>Bacteroidota</taxon>
        <taxon>Cytophagia</taxon>
        <taxon>Cytophagales</taxon>
        <taxon>Hymenobacteraceae</taxon>
        <taxon>Adhaeribacter</taxon>
    </lineage>
</organism>
<evidence type="ECO:0000256" key="4">
    <source>
        <dbReference type="ARBA" id="ARBA00022679"/>
    </source>
</evidence>
<keyword evidence="2" id="KW-1003">Cell membrane</keyword>
<dbReference type="PANTHER" id="PTHR33908">
    <property type="entry name" value="MANNOSYLTRANSFERASE YKCB-RELATED"/>
    <property type="match status" value="1"/>
</dbReference>
<dbReference type="EMBL" id="JBHSKT010000012">
    <property type="protein sequence ID" value="MFC5272131.1"/>
    <property type="molecule type" value="Genomic_DNA"/>
</dbReference>
<dbReference type="InterPro" id="IPR050297">
    <property type="entry name" value="LipidA_mod_glycosyltrf_83"/>
</dbReference>
<evidence type="ECO:0000256" key="1">
    <source>
        <dbReference type="ARBA" id="ARBA00004651"/>
    </source>
</evidence>
<dbReference type="Proteomes" id="UP001596161">
    <property type="component" value="Unassembled WGS sequence"/>
</dbReference>
<keyword evidence="3 10" id="KW-0328">Glycosyltransferase</keyword>
<dbReference type="RefSeq" id="WP_378018489.1">
    <property type="nucleotide sequence ID" value="NZ_JBHSKT010000012.1"/>
</dbReference>
<evidence type="ECO:0000259" key="9">
    <source>
        <dbReference type="Pfam" id="PF13231"/>
    </source>
</evidence>
<sequence>MANLKPTYLFQLKKHGLPAVFFVLYLILGLSIYTHYGISFDEHWGRENGIINAKYIVQKLAPGNLAIQEFCVGCPTLADYPDADHGPVFEIGTTFLEFVFGIKDPEAIYKLRHLCSFLVFYLGSIFFYLLLHDRFRNSLISLTGVLLLVLSPRIFAESFYNAKDLPFLALMIIGTYTLIRFVNKPALSTAFWHGLACGLALDIRILGLLLPAATLAASLLNLKGIRPDGISAKVTFVNLSFFLLFFAVFTIAFWPVLWENPIGNFLNILSRSSKYPWPGNVLYQGYVIAATALPWHYLPVWFFITTPLGYTLLFLAGFSTVLMQVFRSGLALYKNAQERQDLILAGLFVVPILAAIFLKLVLYDGWRHMYFIYPPFIYVATLGIYTLYRKSISVTNKQTGKILQTSLVAALLFLMGSVAFWMVKNHPYQNVYFSIYKDDSVRQKFELDYWGLAYKQGLEFIIKDSDKPAINVYVANLPGRINQYSLPPEQRQRLVYVDHISKADYFLTEYRWHPTDYPLQQEVYQIKVDNIKIFSVFKPDKVYKELKTHLY</sequence>
<feature type="transmembrane region" description="Helical" evidence="8">
    <location>
        <begin position="165"/>
        <end position="183"/>
    </location>
</feature>
<feature type="transmembrane region" description="Helical" evidence="8">
    <location>
        <begin position="342"/>
        <end position="363"/>
    </location>
</feature>
<keyword evidence="4 10" id="KW-0808">Transferase</keyword>
<comment type="caution">
    <text evidence="10">The sequence shown here is derived from an EMBL/GenBank/DDBJ whole genome shotgun (WGS) entry which is preliminary data.</text>
</comment>
<reference evidence="11" key="1">
    <citation type="journal article" date="2019" name="Int. J. Syst. Evol. Microbiol.">
        <title>The Global Catalogue of Microorganisms (GCM) 10K type strain sequencing project: providing services to taxonomists for standard genome sequencing and annotation.</title>
        <authorList>
            <consortium name="The Broad Institute Genomics Platform"/>
            <consortium name="The Broad Institute Genome Sequencing Center for Infectious Disease"/>
            <person name="Wu L."/>
            <person name="Ma J."/>
        </authorList>
    </citation>
    <scope>NUCLEOTIDE SEQUENCE [LARGE SCALE GENOMIC DNA]</scope>
    <source>
        <strain evidence="11">KACC 12602</strain>
    </source>
</reference>
<feature type="domain" description="Glycosyltransferase RgtA/B/C/D-like" evidence="9">
    <location>
        <begin position="114"/>
        <end position="247"/>
    </location>
</feature>
<protein>
    <submittedName>
        <fullName evidence="10">Glycosyltransferase family 39 protein</fullName>
        <ecNumber evidence="10">2.4.-.-</ecNumber>
    </submittedName>
</protein>
<feature type="transmembrane region" description="Helical" evidence="8">
    <location>
        <begin position="234"/>
        <end position="257"/>
    </location>
</feature>
<evidence type="ECO:0000256" key="8">
    <source>
        <dbReference type="SAM" id="Phobius"/>
    </source>
</evidence>